<dbReference type="AlphaFoldDB" id="A0A495IDE8"/>
<evidence type="ECO:0000313" key="2">
    <source>
        <dbReference type="EMBL" id="RKR73488.1"/>
    </source>
</evidence>
<dbReference type="EMBL" id="RBKS01000001">
    <property type="protein sequence ID" value="RKR73488.1"/>
    <property type="molecule type" value="Genomic_DNA"/>
</dbReference>
<reference evidence="2 3" key="1">
    <citation type="submission" date="2018-10" db="EMBL/GenBank/DDBJ databases">
        <title>Sequencing the genomes of 1000 actinobacteria strains.</title>
        <authorList>
            <person name="Klenk H.-P."/>
        </authorList>
    </citation>
    <scope>NUCLEOTIDE SEQUENCE [LARGE SCALE GENOMIC DNA]</scope>
    <source>
        <strain evidence="2 3">DSM 17894</strain>
    </source>
</reference>
<feature type="region of interest" description="Disordered" evidence="1">
    <location>
        <begin position="108"/>
        <end position="163"/>
    </location>
</feature>
<accession>A0A495IDE8</accession>
<feature type="compositionally biased region" description="Basic and acidic residues" evidence="1">
    <location>
        <begin position="116"/>
        <end position="140"/>
    </location>
</feature>
<sequence length="163" mass="18813">MRGTRKIVDHQLRQAHACNVVRSTLEWSGTINDGRRRRIGYAHFDSQPPHVTRWGLSRVRDAFARPDYLKGLCEGSKMGHAQRIRDFDRMAVHFDGETHRRLLPFESNELGPEIPEDGRSEEFTDRRQRVELGARGIELRSDDDDIGPGTPIREPRQPEFLGD</sequence>
<organism evidence="2 3">
    <name type="scientific">Frondihabitans australicus</name>
    <dbReference type="NCBI Taxonomy" id="386892"/>
    <lineage>
        <taxon>Bacteria</taxon>
        <taxon>Bacillati</taxon>
        <taxon>Actinomycetota</taxon>
        <taxon>Actinomycetes</taxon>
        <taxon>Micrococcales</taxon>
        <taxon>Microbacteriaceae</taxon>
        <taxon>Frondihabitans</taxon>
    </lineage>
</organism>
<evidence type="ECO:0000313" key="3">
    <source>
        <dbReference type="Proteomes" id="UP000280008"/>
    </source>
</evidence>
<comment type="caution">
    <text evidence="2">The sequence shown here is derived from an EMBL/GenBank/DDBJ whole genome shotgun (WGS) entry which is preliminary data.</text>
</comment>
<proteinExistence type="predicted"/>
<evidence type="ECO:0000256" key="1">
    <source>
        <dbReference type="SAM" id="MobiDB-lite"/>
    </source>
</evidence>
<keyword evidence="3" id="KW-1185">Reference proteome</keyword>
<dbReference type="Proteomes" id="UP000280008">
    <property type="component" value="Unassembled WGS sequence"/>
</dbReference>
<name>A0A495IDE8_9MICO</name>
<gene>
    <name evidence="2" type="ORF">C8E83_0581</name>
</gene>
<protein>
    <submittedName>
        <fullName evidence="2">Uncharacterized protein</fullName>
    </submittedName>
</protein>